<feature type="compositionally biased region" description="Polar residues" evidence="1">
    <location>
        <begin position="491"/>
        <end position="506"/>
    </location>
</feature>
<protein>
    <recommendedName>
        <fullName evidence="4">DNA2/NAM7 helicase helicase domain-containing protein</fullName>
    </recommendedName>
</protein>
<evidence type="ECO:0008006" key="4">
    <source>
        <dbReference type="Google" id="ProtNLM"/>
    </source>
</evidence>
<dbReference type="EMBL" id="KV875106">
    <property type="protein sequence ID" value="OIW23442.1"/>
    <property type="molecule type" value="Genomic_DNA"/>
</dbReference>
<evidence type="ECO:0000313" key="3">
    <source>
        <dbReference type="Proteomes" id="UP000182658"/>
    </source>
</evidence>
<dbReference type="InterPro" id="IPR027417">
    <property type="entry name" value="P-loop_NTPase"/>
</dbReference>
<dbReference type="AlphaFoldDB" id="A0A1J7J7G4"/>
<dbReference type="OrthoDB" id="4835297at2759"/>
<organism evidence="2 3">
    <name type="scientific">Coniochaeta ligniaria NRRL 30616</name>
    <dbReference type="NCBI Taxonomy" id="1408157"/>
    <lineage>
        <taxon>Eukaryota</taxon>
        <taxon>Fungi</taxon>
        <taxon>Dikarya</taxon>
        <taxon>Ascomycota</taxon>
        <taxon>Pezizomycotina</taxon>
        <taxon>Sordariomycetes</taxon>
        <taxon>Sordariomycetidae</taxon>
        <taxon>Coniochaetales</taxon>
        <taxon>Coniochaetaceae</taxon>
        <taxon>Coniochaeta</taxon>
    </lineage>
</organism>
<sequence length="506" mass="56149">MPGSDPESEVVPEDDDEDRIPCDEREVLIERRVFEQALQREFIQGCGLTTLLSPALGLRASAFLSTNDMTTLLTNIQAANSDDPFVPEDLAVADIIPRVNFLRSTNFRLRDIILSRLREETRQRVSAQLTKVPAAILIISGFAGSGKTETVATVVLLCLLSPTMDRVMVYAQSNGATSNIAARIEKLNKIAIDTYNNKGRIKPLRYALVVRGHIFQIELSRILGIVATGQRRDTPRFAFGCSVAQWTLKLVGYGPYKLDPNDSEILFSLRRDFLNLEAYAGLRRFFSHEIEWDELVDEHIAKYGDECPNIAPRRLLKEIMTHIVMNANVVCTTPHVSRDGVYFIFNRDVATASVAEEAGIMTIPQLLLGWPRFRVLVLVGDILQLGPTCLGKFDKDALGNYLHSFALHAQLSALARFIGRSFNPGNGQIYFAVIAMPSCSFRYKGNKETWKHGGVSSLSMPLDMIGESPCSSTNSSFTQAQTKQAKGAQRPQPSGNDRSVCMSLTK</sequence>
<dbReference type="SUPFAM" id="SSF52540">
    <property type="entry name" value="P-loop containing nucleoside triphosphate hydrolases"/>
    <property type="match status" value="1"/>
</dbReference>
<dbReference type="GO" id="GO:0006369">
    <property type="term" value="P:termination of RNA polymerase II transcription"/>
    <property type="evidence" value="ECO:0007669"/>
    <property type="project" value="TreeGrafter"/>
</dbReference>
<dbReference type="Proteomes" id="UP000182658">
    <property type="component" value="Unassembled WGS sequence"/>
</dbReference>
<gene>
    <name evidence="2" type="ORF">CONLIGDRAFT_637403</name>
</gene>
<dbReference type="PANTHER" id="PTHR10887">
    <property type="entry name" value="DNA2/NAM7 HELICASE FAMILY"/>
    <property type="match status" value="1"/>
</dbReference>
<accession>A0A1J7J7G4</accession>
<dbReference type="Gene3D" id="3.40.50.300">
    <property type="entry name" value="P-loop containing nucleotide triphosphate hydrolases"/>
    <property type="match status" value="1"/>
</dbReference>
<evidence type="ECO:0000256" key="1">
    <source>
        <dbReference type="SAM" id="MobiDB-lite"/>
    </source>
</evidence>
<reference evidence="2 3" key="1">
    <citation type="submission" date="2016-10" db="EMBL/GenBank/DDBJ databases">
        <title>Draft genome sequence of Coniochaeta ligniaria NRRL30616, a lignocellulolytic fungus for bioabatement of inhibitors in plant biomass hydrolysates.</title>
        <authorList>
            <consortium name="DOE Joint Genome Institute"/>
            <person name="Jimenez D.J."/>
            <person name="Hector R.E."/>
            <person name="Riley R."/>
            <person name="Sun H."/>
            <person name="Grigoriev I.V."/>
            <person name="Van Elsas J.D."/>
            <person name="Nichols N.N."/>
        </authorList>
    </citation>
    <scope>NUCLEOTIDE SEQUENCE [LARGE SCALE GENOMIC DNA]</scope>
    <source>
        <strain evidence="2 3">NRRL 30616</strain>
    </source>
</reference>
<feature type="compositionally biased region" description="Low complexity" evidence="1">
    <location>
        <begin position="478"/>
        <end position="489"/>
    </location>
</feature>
<dbReference type="GO" id="GO:0001147">
    <property type="term" value="F:transcription termination site sequence-specific DNA binding"/>
    <property type="evidence" value="ECO:0007669"/>
    <property type="project" value="TreeGrafter"/>
</dbReference>
<dbReference type="PANTHER" id="PTHR10887:SF536">
    <property type="entry name" value="AAA_12 DOMAIN-CONTAINING PROTEIN"/>
    <property type="match status" value="1"/>
</dbReference>
<dbReference type="GO" id="GO:0016604">
    <property type="term" value="C:nuclear body"/>
    <property type="evidence" value="ECO:0007669"/>
    <property type="project" value="TreeGrafter"/>
</dbReference>
<dbReference type="InterPro" id="IPR045055">
    <property type="entry name" value="DNA2/NAM7-like"/>
</dbReference>
<name>A0A1J7J7G4_9PEZI</name>
<dbReference type="InParanoid" id="A0A1J7J7G4"/>
<evidence type="ECO:0000313" key="2">
    <source>
        <dbReference type="EMBL" id="OIW23442.1"/>
    </source>
</evidence>
<keyword evidence="3" id="KW-1185">Reference proteome</keyword>
<proteinExistence type="predicted"/>
<dbReference type="STRING" id="1408157.A0A1J7J7G4"/>
<feature type="region of interest" description="Disordered" evidence="1">
    <location>
        <begin position="469"/>
        <end position="506"/>
    </location>
</feature>